<evidence type="ECO:0000313" key="1">
    <source>
        <dbReference type="EMBL" id="KAJ0185986.1"/>
    </source>
</evidence>
<dbReference type="PANTHER" id="PTHR42873">
    <property type="entry name" value="RIBOSOMAL RNA LARGE SUBUNIT METHYLTRANSFERASE"/>
    <property type="match status" value="1"/>
</dbReference>
<proteinExistence type="predicted"/>
<accession>A0A9R1UF53</accession>
<name>A0A9R1UF53_LACSA</name>
<dbReference type="PANTHER" id="PTHR42873:SF1">
    <property type="entry name" value="S-ADENOSYLMETHIONINE-DEPENDENT METHYLTRANSFERASE DOMAIN-CONTAINING PROTEIN"/>
    <property type="match status" value="1"/>
</dbReference>
<reference evidence="1 2" key="1">
    <citation type="journal article" date="2017" name="Nat. Commun.">
        <title>Genome assembly with in vitro proximity ligation data and whole-genome triplication in lettuce.</title>
        <authorList>
            <person name="Reyes-Chin-Wo S."/>
            <person name="Wang Z."/>
            <person name="Yang X."/>
            <person name="Kozik A."/>
            <person name="Arikit S."/>
            <person name="Song C."/>
            <person name="Xia L."/>
            <person name="Froenicke L."/>
            <person name="Lavelle D.O."/>
            <person name="Truco M.J."/>
            <person name="Xia R."/>
            <person name="Zhu S."/>
            <person name="Xu C."/>
            <person name="Xu H."/>
            <person name="Xu X."/>
            <person name="Cox K."/>
            <person name="Korf I."/>
            <person name="Meyers B.C."/>
            <person name="Michelmore R.W."/>
        </authorList>
    </citation>
    <scope>NUCLEOTIDE SEQUENCE [LARGE SCALE GENOMIC DNA]</scope>
    <source>
        <strain evidence="2">cv. Salinas</strain>
        <tissue evidence="1">Seedlings</tissue>
    </source>
</reference>
<dbReference type="EMBL" id="NBSK02000009">
    <property type="protein sequence ID" value="KAJ0185986.1"/>
    <property type="molecule type" value="Genomic_DNA"/>
</dbReference>
<protein>
    <submittedName>
        <fullName evidence="1">Uncharacterized protein</fullName>
    </submittedName>
</protein>
<gene>
    <name evidence="1" type="ORF">LSAT_V11C900501450</name>
</gene>
<dbReference type="Gene3D" id="3.30.750.80">
    <property type="entry name" value="RNA methyltransferase domain (HRMD) like"/>
    <property type="match status" value="1"/>
</dbReference>
<comment type="caution">
    <text evidence="1">The sequence shown here is derived from an EMBL/GenBank/DDBJ whole genome shotgun (WGS) entry which is preliminary data.</text>
</comment>
<dbReference type="CDD" id="cd11572">
    <property type="entry name" value="RlmI_M_like"/>
    <property type="match status" value="1"/>
</dbReference>
<dbReference type="Proteomes" id="UP000235145">
    <property type="component" value="Unassembled WGS sequence"/>
</dbReference>
<dbReference type="InterPro" id="IPR036156">
    <property type="entry name" value="Beta-gal/glucu_dom_sf"/>
</dbReference>
<dbReference type="SUPFAM" id="SSF49303">
    <property type="entry name" value="beta-Galactosidase/glucuronidase domain"/>
    <property type="match status" value="1"/>
</dbReference>
<organism evidence="1 2">
    <name type="scientific">Lactuca sativa</name>
    <name type="common">Garden lettuce</name>
    <dbReference type="NCBI Taxonomy" id="4236"/>
    <lineage>
        <taxon>Eukaryota</taxon>
        <taxon>Viridiplantae</taxon>
        <taxon>Streptophyta</taxon>
        <taxon>Embryophyta</taxon>
        <taxon>Tracheophyta</taxon>
        <taxon>Spermatophyta</taxon>
        <taxon>Magnoliopsida</taxon>
        <taxon>eudicotyledons</taxon>
        <taxon>Gunneridae</taxon>
        <taxon>Pentapetalae</taxon>
        <taxon>asterids</taxon>
        <taxon>campanulids</taxon>
        <taxon>Asterales</taxon>
        <taxon>Asteraceae</taxon>
        <taxon>Cichorioideae</taxon>
        <taxon>Cichorieae</taxon>
        <taxon>Lactucinae</taxon>
        <taxon>Lactuca</taxon>
    </lineage>
</organism>
<keyword evidence="2" id="KW-1185">Reference proteome</keyword>
<evidence type="ECO:0000313" key="2">
    <source>
        <dbReference type="Proteomes" id="UP000235145"/>
    </source>
</evidence>
<dbReference type="AlphaFoldDB" id="A0A9R1UF53"/>
<sequence length="341" mass="38646">MWNCEESCWLLHNYPLTFIKRRKPIVPPPDIVIEGLENGSFLFDEPLKNFEGYEGYVGSKNGSFTRFWVCNLIREMAWLWVSYIGLALSNPSCALDVEKVLETRIDATIRLRKSLGLPSANTNAYRLVNSEGNRLLGLIVDVIGDLVVIVSSAAWVEKYKQHIKKMSTKNGMPISNSSVFLFRGWFGKVPLEASGDFRIEPEEGEYHLMCQVPSVEINARYFSYSCFEIEQGSKHSYCLSGKTGAGCCKYKSGRNRYEQQAAGHIVFSPAGSQRGQITNTNFFQTREDLEFNWVIEGDGCKLDSGTLSLPTLEFNCVIEVWWYCEVDQTTVLVLVRALARF</sequence>
<dbReference type="Gene3D" id="2.60.40.10">
    <property type="entry name" value="Immunoglobulins"/>
    <property type="match status" value="1"/>
</dbReference>
<dbReference type="InterPro" id="IPR013783">
    <property type="entry name" value="Ig-like_fold"/>
</dbReference>